<sequence>MAQIGELLTRIRTKKDLSLRDVEQATKIRIKYLRALEAEEFEQIPGEVYVIGFLRTYCRYLGLDADLIVNEYRDQTKMYNDHDDETDAAEKSTSESLMQWKRNIKVVAAVCIGILILAGSVGMLLYSSDDNGSKPAVSESSTPDLSPNNDVSKDGSGSEHAGNVSNEKNEDKERDETVLEKTTTAPGINAEITVEAEKRCWVKFTVDGNNTYTGTIVGPLSKTINAEDNFAAVFGNAGAVSIKVNGKQITDIGGDGAVSHMQMEITNSETLIVRINGKEKMEIKISTEKVSNQ</sequence>
<proteinExistence type="predicted"/>
<dbReference type="Pfam" id="PF13464">
    <property type="entry name" value="RodZ_C"/>
    <property type="match status" value="1"/>
</dbReference>
<dbReference type="PANTHER" id="PTHR34475:SF1">
    <property type="entry name" value="CYTOSKELETON PROTEIN RODZ"/>
    <property type="match status" value="1"/>
</dbReference>
<dbReference type="AlphaFoldDB" id="A0AAU0UQ39"/>
<dbReference type="InterPro" id="IPR050400">
    <property type="entry name" value="Bact_Cytoskel_RodZ"/>
</dbReference>
<feature type="compositionally biased region" description="Basic and acidic residues" evidence="1">
    <location>
        <begin position="167"/>
        <end position="179"/>
    </location>
</feature>
<dbReference type="PANTHER" id="PTHR34475">
    <property type="match status" value="1"/>
</dbReference>
<keyword evidence="5" id="KW-1185">Reference proteome</keyword>
<evidence type="ECO:0000256" key="2">
    <source>
        <dbReference type="SAM" id="Phobius"/>
    </source>
</evidence>
<feature type="domain" description="Cytoskeleton protein RodZ-like C-terminal" evidence="3">
    <location>
        <begin position="194"/>
        <end position="250"/>
    </location>
</feature>
<dbReference type="InterPro" id="IPR025194">
    <property type="entry name" value="RodZ-like_C"/>
</dbReference>
<evidence type="ECO:0000313" key="4">
    <source>
        <dbReference type="EMBL" id="WRO22334.1"/>
    </source>
</evidence>
<dbReference type="EMBL" id="CP121694">
    <property type="protein sequence ID" value="WRO22334.1"/>
    <property type="molecule type" value="Genomic_DNA"/>
</dbReference>
<keyword evidence="2" id="KW-0472">Membrane</keyword>
<dbReference type="Proteomes" id="UP001329915">
    <property type="component" value="Chromosome"/>
</dbReference>
<accession>A0AAU0UQ39</accession>
<dbReference type="Gene3D" id="1.10.260.40">
    <property type="entry name" value="lambda repressor-like DNA-binding domains"/>
    <property type="match status" value="1"/>
</dbReference>
<feature type="transmembrane region" description="Helical" evidence="2">
    <location>
        <begin position="106"/>
        <end position="126"/>
    </location>
</feature>
<feature type="region of interest" description="Disordered" evidence="1">
    <location>
        <begin position="132"/>
        <end position="184"/>
    </location>
</feature>
<feature type="compositionally biased region" description="Polar residues" evidence="1">
    <location>
        <begin position="138"/>
        <end position="150"/>
    </location>
</feature>
<evidence type="ECO:0000313" key="5">
    <source>
        <dbReference type="Proteomes" id="UP001329915"/>
    </source>
</evidence>
<gene>
    <name evidence="4" type="ORF">MFMK1_002163</name>
</gene>
<keyword evidence="2" id="KW-0812">Transmembrane</keyword>
<dbReference type="RefSeq" id="WP_366921747.1">
    <property type="nucleotide sequence ID" value="NZ_CP121694.1"/>
</dbReference>
<name>A0AAU0UQ39_9FIRM</name>
<organism evidence="4 5">
    <name type="scientific">Metallumcola ferriviriculae</name>
    <dbReference type="NCBI Taxonomy" id="3039180"/>
    <lineage>
        <taxon>Bacteria</taxon>
        <taxon>Bacillati</taxon>
        <taxon>Bacillota</taxon>
        <taxon>Clostridia</taxon>
        <taxon>Neomoorellales</taxon>
        <taxon>Desulfitibacteraceae</taxon>
        <taxon>Metallumcola</taxon>
    </lineage>
</organism>
<keyword evidence="2" id="KW-1133">Transmembrane helix</keyword>
<dbReference type="KEGG" id="dbc:MFMK1_002163"/>
<dbReference type="Pfam" id="PF13413">
    <property type="entry name" value="HTH_25"/>
    <property type="match status" value="1"/>
</dbReference>
<protein>
    <submittedName>
        <fullName evidence="4">DUF4115 domain-containing protein</fullName>
    </submittedName>
</protein>
<evidence type="ECO:0000256" key="1">
    <source>
        <dbReference type="SAM" id="MobiDB-lite"/>
    </source>
</evidence>
<evidence type="ECO:0000259" key="3">
    <source>
        <dbReference type="Pfam" id="PF13464"/>
    </source>
</evidence>
<dbReference type="GO" id="GO:0003677">
    <property type="term" value="F:DNA binding"/>
    <property type="evidence" value="ECO:0007669"/>
    <property type="project" value="InterPro"/>
</dbReference>
<dbReference type="InterPro" id="IPR010982">
    <property type="entry name" value="Lambda_DNA-bd_dom_sf"/>
</dbReference>
<reference evidence="4 5" key="1">
    <citation type="submission" date="2023-04" db="EMBL/GenBank/DDBJ databases">
        <authorList>
            <person name="Hsu D."/>
        </authorList>
    </citation>
    <scope>NUCLEOTIDE SEQUENCE [LARGE SCALE GENOMIC DNA]</scope>
    <source>
        <strain evidence="4 5">MK1</strain>
    </source>
</reference>